<name>A0A1M7NR02_9BURK</name>
<evidence type="ECO:0000256" key="4">
    <source>
        <dbReference type="ARBA" id="ARBA00022989"/>
    </source>
</evidence>
<feature type="transmembrane region" description="Helical" evidence="6">
    <location>
        <begin position="186"/>
        <end position="210"/>
    </location>
</feature>
<evidence type="ECO:0000259" key="8">
    <source>
        <dbReference type="Pfam" id="PF08447"/>
    </source>
</evidence>
<comment type="subcellular location">
    <subcellularLocation>
        <location evidence="1">Cell membrane</location>
        <topology evidence="1">Multi-pass membrane protein</topology>
    </subcellularLocation>
</comment>
<feature type="transmembrane region" description="Helical" evidence="6">
    <location>
        <begin position="118"/>
        <end position="141"/>
    </location>
</feature>
<dbReference type="InterPro" id="IPR007895">
    <property type="entry name" value="MASE1"/>
</dbReference>
<dbReference type="Gene3D" id="3.30.450.20">
    <property type="entry name" value="PAS domain"/>
    <property type="match status" value="1"/>
</dbReference>
<evidence type="ECO:0000313" key="9">
    <source>
        <dbReference type="EMBL" id="SHN05874.1"/>
    </source>
</evidence>
<evidence type="ECO:0000256" key="2">
    <source>
        <dbReference type="ARBA" id="ARBA00022475"/>
    </source>
</evidence>
<accession>A0A1M7NR02</accession>
<feature type="transmembrane region" description="Helical" evidence="6">
    <location>
        <begin position="153"/>
        <end position="174"/>
    </location>
</feature>
<feature type="transmembrane region" description="Helical" evidence="6">
    <location>
        <begin position="245"/>
        <end position="267"/>
    </location>
</feature>
<evidence type="ECO:0000259" key="7">
    <source>
        <dbReference type="Pfam" id="PF05231"/>
    </source>
</evidence>
<feature type="domain" description="MASE1" evidence="7">
    <location>
        <begin position="16"/>
        <end position="298"/>
    </location>
</feature>
<dbReference type="OrthoDB" id="8673582at2"/>
<evidence type="ECO:0000256" key="3">
    <source>
        <dbReference type="ARBA" id="ARBA00022692"/>
    </source>
</evidence>
<proteinExistence type="predicted"/>
<evidence type="ECO:0000256" key="1">
    <source>
        <dbReference type="ARBA" id="ARBA00004651"/>
    </source>
</evidence>
<dbReference type="AlphaFoldDB" id="A0A1M7NR02"/>
<gene>
    <name evidence="9" type="ORF">SAMN05192549_10497</name>
</gene>
<dbReference type="Pfam" id="PF08447">
    <property type="entry name" value="PAS_3"/>
    <property type="match status" value="1"/>
</dbReference>
<dbReference type="EMBL" id="FRCX01000004">
    <property type="protein sequence ID" value="SHN05874.1"/>
    <property type="molecule type" value="Genomic_DNA"/>
</dbReference>
<dbReference type="SUPFAM" id="SSF55785">
    <property type="entry name" value="PYP-like sensor domain (PAS domain)"/>
    <property type="match status" value="1"/>
</dbReference>
<keyword evidence="4 6" id="KW-1133">Transmembrane helix</keyword>
<keyword evidence="3 6" id="KW-0812">Transmembrane</keyword>
<protein>
    <submittedName>
        <fullName evidence="9">Integral membrane sensor domain MASE1</fullName>
    </submittedName>
</protein>
<keyword evidence="5 6" id="KW-0472">Membrane</keyword>
<dbReference type="STRING" id="551987.SAMN05192549_10497"/>
<dbReference type="RefSeq" id="WP_084560079.1">
    <property type="nucleotide sequence ID" value="NZ_FRCX01000004.1"/>
</dbReference>
<evidence type="ECO:0000313" key="10">
    <source>
        <dbReference type="Proteomes" id="UP000184339"/>
    </source>
</evidence>
<organism evidence="9 10">
    <name type="scientific">Duganella sacchari</name>
    <dbReference type="NCBI Taxonomy" id="551987"/>
    <lineage>
        <taxon>Bacteria</taxon>
        <taxon>Pseudomonadati</taxon>
        <taxon>Pseudomonadota</taxon>
        <taxon>Betaproteobacteria</taxon>
        <taxon>Burkholderiales</taxon>
        <taxon>Oxalobacteraceae</taxon>
        <taxon>Telluria group</taxon>
        <taxon>Duganella</taxon>
    </lineage>
</organism>
<reference evidence="10" key="1">
    <citation type="submission" date="2016-11" db="EMBL/GenBank/DDBJ databases">
        <authorList>
            <person name="Varghese N."/>
            <person name="Submissions S."/>
        </authorList>
    </citation>
    <scope>NUCLEOTIDE SEQUENCE [LARGE SCALE GENOMIC DNA]</scope>
    <source>
        <strain evidence="10">Sac-22</strain>
    </source>
</reference>
<dbReference type="InterPro" id="IPR035965">
    <property type="entry name" value="PAS-like_dom_sf"/>
</dbReference>
<keyword evidence="10" id="KW-1185">Reference proteome</keyword>
<dbReference type="InterPro" id="IPR013655">
    <property type="entry name" value="PAS_fold_3"/>
</dbReference>
<feature type="transmembrane region" description="Helical" evidence="6">
    <location>
        <begin position="279"/>
        <end position="296"/>
    </location>
</feature>
<sequence>MMDSPDGFLRSLVRAALVAALWLGAAAWSHAMAHTTTQTIPVWLSSGVTFSALLLAARWRWPALLAGAACAAVLWAVAAHGLTLGAALAYGAVEVVSMAAGAWVVTRSRQAPASPSATLALLGGAVLASLLAATLACAVWAEQRPQADLVLEWRVGFLSTLVGLLLIAPLASAYRDFRVRRSGGLPMAPFLGGGAAFAAFVAAVLLVFSQQAQQRWGGVAATLAYVPMPFLLAAALLWGARGGTVATLLGAMLIIYRTAQGGGPFALHEGFPGESVIEVQGFITAWVVVLLLASALSEGRRSALHRARDWQLRYERTLRAVGVASVEYDTVTGGATWGEGAAEVLGADAAAADSVDAWLDLIDPAERGLVQAAWQQVSAGQRSTSEQSYALHLAGGATRRVRERLAAVQGGDGRVERIVALLEVVRPEPSHG</sequence>
<feature type="domain" description="PAS fold-3" evidence="8">
    <location>
        <begin position="336"/>
        <end position="420"/>
    </location>
</feature>
<feature type="transmembrane region" description="Helical" evidence="6">
    <location>
        <begin position="64"/>
        <end position="82"/>
    </location>
</feature>
<dbReference type="GO" id="GO:0005886">
    <property type="term" value="C:plasma membrane"/>
    <property type="evidence" value="ECO:0007669"/>
    <property type="project" value="UniProtKB-SubCell"/>
</dbReference>
<keyword evidence="2" id="KW-1003">Cell membrane</keyword>
<dbReference type="Proteomes" id="UP000184339">
    <property type="component" value="Unassembled WGS sequence"/>
</dbReference>
<evidence type="ECO:0000256" key="5">
    <source>
        <dbReference type="ARBA" id="ARBA00023136"/>
    </source>
</evidence>
<evidence type="ECO:0000256" key="6">
    <source>
        <dbReference type="SAM" id="Phobius"/>
    </source>
</evidence>
<feature type="transmembrane region" description="Helical" evidence="6">
    <location>
        <begin position="12"/>
        <end position="28"/>
    </location>
</feature>
<dbReference type="Pfam" id="PF05231">
    <property type="entry name" value="MASE1"/>
    <property type="match status" value="1"/>
</dbReference>
<feature type="transmembrane region" description="Helical" evidence="6">
    <location>
        <begin position="40"/>
        <end position="57"/>
    </location>
</feature>
<feature type="transmembrane region" description="Helical" evidence="6">
    <location>
        <begin position="88"/>
        <end position="106"/>
    </location>
</feature>
<feature type="transmembrane region" description="Helical" evidence="6">
    <location>
        <begin position="216"/>
        <end position="238"/>
    </location>
</feature>